<keyword evidence="2" id="KW-0378">Hydrolase</keyword>
<sequence>MSAAVTAGLAADVLARAARVKLAIFDVDGVLTDGQLLFGPDGEALKCFHVHDGHGFKLLRDNGIAVALLSGRRSAMVERRARDLKVAHVILGCDDKLGALAALLADAGVNADEAAFMGDDWVDLAVMRRVGFAATVANAATGVSAHAHWTAPRAGGRGAARDLAELLLAAQGRLDAAYAAHLDAGSAQG</sequence>
<dbReference type="Proteomes" id="UP000675920">
    <property type="component" value="Unplaced"/>
</dbReference>
<reference evidence="2" key="1">
    <citation type="journal article" date="1986" name="Mol. Gen. Genet.">
        <title>Gene structure in the histidine operon of Escherichia coli. Identification and nucleotide sequence of the hisB gene.</title>
        <authorList>
            <person name="Chiariotti L."/>
            <person name="Nappo A.G."/>
            <person name="Carlomagno M.S."/>
            <person name="Bruni C.B."/>
        </authorList>
    </citation>
    <scope>NUCLEOTIDE SEQUENCE</scope>
</reference>
<organism evidence="1 2">
    <name type="scientific">Derxia gummosa DSM 723</name>
    <dbReference type="NCBI Taxonomy" id="1121388"/>
    <lineage>
        <taxon>Bacteria</taxon>
        <taxon>Pseudomonadati</taxon>
        <taxon>Pseudomonadota</taxon>
        <taxon>Betaproteobacteria</taxon>
        <taxon>Burkholderiales</taxon>
        <taxon>Alcaligenaceae</taxon>
        <taxon>Derxia</taxon>
    </lineage>
</organism>
<protein>
    <submittedName>
        <fullName evidence="2">HAD-IIIA family hydrolase</fullName>
    </submittedName>
</protein>
<evidence type="ECO:0000313" key="2">
    <source>
        <dbReference type="RefSeq" id="WP_034410074.1"/>
    </source>
</evidence>
<reference evidence="2" key="2">
    <citation type="submission" date="2025-08" db="UniProtKB">
        <authorList>
            <consortium name="RefSeq"/>
        </authorList>
    </citation>
    <scope>IDENTIFICATION</scope>
</reference>
<proteinExistence type="predicted"/>
<keyword evidence="1" id="KW-1185">Reference proteome</keyword>
<evidence type="ECO:0000313" key="1">
    <source>
        <dbReference type="Proteomes" id="UP000675920"/>
    </source>
</evidence>
<accession>A0AC36KFT1</accession>
<dbReference type="RefSeq" id="WP_034410074.1">
    <property type="nucleotide sequence ID" value="NZ_AXWS01000001.1"/>
</dbReference>
<name>A0AC36KFT1_9BURK</name>